<dbReference type="Gene3D" id="3.40.50.10610">
    <property type="entry name" value="ABC-type transport auxiliary lipoprotein component"/>
    <property type="match status" value="1"/>
</dbReference>
<name>A0A222G615_9GAMM</name>
<protein>
    <recommendedName>
        <fullName evidence="2">ABC-type transport auxiliary lipoprotein component domain-containing protein</fullName>
    </recommendedName>
</protein>
<reference evidence="3 4" key="1">
    <citation type="submission" date="2017-08" db="EMBL/GenBank/DDBJ databases">
        <title>Complete genome of Colwellia sp. NB097-1, a psychrophile bacterium ioslated from Bering Sea.</title>
        <authorList>
            <person name="Chen X."/>
        </authorList>
    </citation>
    <scope>NUCLEOTIDE SEQUENCE [LARGE SCALE GENOMIC DNA]</scope>
    <source>
        <strain evidence="3 4">NB097-1</strain>
    </source>
</reference>
<keyword evidence="1" id="KW-0732">Signal</keyword>
<dbReference type="SUPFAM" id="SSF159594">
    <property type="entry name" value="XCC0632-like"/>
    <property type="match status" value="1"/>
</dbReference>
<dbReference type="AlphaFoldDB" id="A0A222G615"/>
<evidence type="ECO:0000256" key="1">
    <source>
        <dbReference type="SAM" id="SignalP"/>
    </source>
</evidence>
<evidence type="ECO:0000313" key="4">
    <source>
        <dbReference type="Proteomes" id="UP000202259"/>
    </source>
</evidence>
<dbReference type="Pfam" id="PF03886">
    <property type="entry name" value="ABC_trans_aux"/>
    <property type="match status" value="1"/>
</dbReference>
<dbReference type="Proteomes" id="UP000202259">
    <property type="component" value="Chromosome"/>
</dbReference>
<dbReference type="RefSeq" id="WP_081149935.1">
    <property type="nucleotide sequence ID" value="NZ_CP020465.1"/>
</dbReference>
<dbReference type="PROSITE" id="PS51257">
    <property type="entry name" value="PROKAR_LIPOPROTEIN"/>
    <property type="match status" value="1"/>
</dbReference>
<dbReference type="KEGG" id="cber:B5D82_05895"/>
<accession>A0A222G615</accession>
<organism evidence="3 4">
    <name type="scientific">Cognaticolwellia beringensis</name>
    <dbReference type="NCBI Taxonomy" id="1967665"/>
    <lineage>
        <taxon>Bacteria</taxon>
        <taxon>Pseudomonadati</taxon>
        <taxon>Pseudomonadota</taxon>
        <taxon>Gammaproteobacteria</taxon>
        <taxon>Alteromonadales</taxon>
        <taxon>Colwelliaceae</taxon>
        <taxon>Cognaticolwellia</taxon>
    </lineage>
</organism>
<evidence type="ECO:0000313" key="3">
    <source>
        <dbReference type="EMBL" id="ASP47336.1"/>
    </source>
</evidence>
<gene>
    <name evidence="3" type="ORF">B5D82_05895</name>
</gene>
<feature type="chain" id="PRO_5012713836" description="ABC-type transport auxiliary lipoprotein component domain-containing protein" evidence="1">
    <location>
        <begin position="23"/>
        <end position="196"/>
    </location>
</feature>
<sequence>MKPILIASIVSIILLTACSANTPQKTQYYLLNSPTSTSTAPIHNKNNQNIAITLIELPDYLKQPSLVLQLSSHQLHYSHFHMWAEPLQSSFLEALSQDLNDINSRVNYISTEASNHETSTDVVFVKVSAFHATHQSQAILTGTFWLQDKDFKGEIAEHNFNLTVALNQDGYEHAVEQMRKSVGQLAKKIANTLAVE</sequence>
<keyword evidence="4" id="KW-1185">Reference proteome</keyword>
<dbReference type="InterPro" id="IPR005586">
    <property type="entry name" value="ABC_trans_aux"/>
</dbReference>
<dbReference type="OrthoDB" id="6198336at2"/>
<feature type="signal peptide" evidence="1">
    <location>
        <begin position="1"/>
        <end position="22"/>
    </location>
</feature>
<evidence type="ECO:0000259" key="2">
    <source>
        <dbReference type="Pfam" id="PF03886"/>
    </source>
</evidence>
<dbReference type="EMBL" id="CP020465">
    <property type="protein sequence ID" value="ASP47336.1"/>
    <property type="molecule type" value="Genomic_DNA"/>
</dbReference>
<feature type="domain" description="ABC-type transport auxiliary lipoprotein component" evidence="2">
    <location>
        <begin position="29"/>
        <end position="190"/>
    </location>
</feature>
<proteinExistence type="predicted"/>